<evidence type="ECO:0000256" key="1">
    <source>
        <dbReference type="ARBA" id="ARBA00005437"/>
    </source>
</evidence>
<dbReference type="AlphaFoldDB" id="A0A423VHI2"/>
<dbReference type="PANTHER" id="PTHR31087">
    <property type="match status" value="1"/>
</dbReference>
<name>A0A423VHI2_9PEZI</name>
<keyword evidence="3" id="KW-1185">Reference proteome</keyword>
<comment type="caution">
    <text evidence="2">The sequence shown here is derived from an EMBL/GenBank/DDBJ whole genome shotgun (WGS) entry which is preliminary data.</text>
</comment>
<evidence type="ECO:0008006" key="4">
    <source>
        <dbReference type="Google" id="ProtNLM"/>
    </source>
</evidence>
<dbReference type="EMBL" id="LKEA01000063">
    <property type="protein sequence ID" value="ROV90341.1"/>
    <property type="molecule type" value="Genomic_DNA"/>
</dbReference>
<dbReference type="Proteomes" id="UP000283895">
    <property type="component" value="Unassembled WGS sequence"/>
</dbReference>
<gene>
    <name evidence="2" type="ORF">VMCG_09753</name>
</gene>
<protein>
    <recommendedName>
        <fullName evidence="4">Tubby C-terminal domain-containing protein</fullName>
    </recommendedName>
</protein>
<comment type="similarity">
    <text evidence="1">Belongs to the LOR family.</text>
</comment>
<dbReference type="InterPro" id="IPR007612">
    <property type="entry name" value="LOR"/>
</dbReference>
<evidence type="ECO:0000313" key="3">
    <source>
        <dbReference type="Proteomes" id="UP000283895"/>
    </source>
</evidence>
<dbReference type="PANTHER" id="PTHR31087:SF161">
    <property type="entry name" value="TUBBY C 2 FAMILY PROTEIN"/>
    <property type="match status" value="1"/>
</dbReference>
<evidence type="ECO:0000313" key="2">
    <source>
        <dbReference type="EMBL" id="ROV90341.1"/>
    </source>
</evidence>
<dbReference type="OrthoDB" id="97518at2759"/>
<accession>A0A423VHI2</accession>
<dbReference type="STRING" id="356882.A0A423VHI2"/>
<sequence>MTHLTPVNPPIGCTQFINTQQQVKLVLKEKVMSITGDAFDIILDPQNGQKPHPIFKVDPSFITSRKSFYDMQGNHLFDLKKEHFHLVHTYFKAVDPKGNKFFEVKSGFQLVGSKATATFTSSHGKEETLVVKGNWRDSTAEIIDESRGVVVAQIHRKSMFQSFSTFAFDQNTYGLTVAPGVDFALMAALCVAFDELNNEAQS</sequence>
<proteinExistence type="inferred from homology"/>
<dbReference type="Gene3D" id="2.40.160.200">
    <property type="entry name" value="LURP1-related"/>
    <property type="match status" value="1"/>
</dbReference>
<organism evidence="2 3">
    <name type="scientific">Cytospora schulzeri</name>
    <dbReference type="NCBI Taxonomy" id="448051"/>
    <lineage>
        <taxon>Eukaryota</taxon>
        <taxon>Fungi</taxon>
        <taxon>Dikarya</taxon>
        <taxon>Ascomycota</taxon>
        <taxon>Pezizomycotina</taxon>
        <taxon>Sordariomycetes</taxon>
        <taxon>Sordariomycetidae</taxon>
        <taxon>Diaporthales</taxon>
        <taxon>Cytosporaceae</taxon>
        <taxon>Cytospora</taxon>
    </lineage>
</organism>
<dbReference type="Pfam" id="PF04525">
    <property type="entry name" value="LOR"/>
    <property type="match status" value="1"/>
</dbReference>
<reference evidence="2 3" key="1">
    <citation type="submission" date="2015-09" db="EMBL/GenBank/DDBJ databases">
        <title>Host preference determinants of Valsa canker pathogens revealed by comparative genomics.</title>
        <authorList>
            <person name="Yin Z."/>
            <person name="Huang L."/>
        </authorList>
    </citation>
    <scope>NUCLEOTIDE SEQUENCE [LARGE SCALE GENOMIC DNA]</scope>
    <source>
        <strain evidence="2 3">03-1</strain>
    </source>
</reference>
<dbReference type="SUPFAM" id="SSF54518">
    <property type="entry name" value="Tubby C-terminal domain-like"/>
    <property type="match status" value="1"/>
</dbReference>
<dbReference type="InterPro" id="IPR038595">
    <property type="entry name" value="LOR_sf"/>
</dbReference>
<dbReference type="InterPro" id="IPR025659">
    <property type="entry name" value="Tubby-like_C"/>
</dbReference>